<dbReference type="GO" id="GO:0005525">
    <property type="term" value="F:GTP binding"/>
    <property type="evidence" value="ECO:0007669"/>
    <property type="project" value="UniProtKB-KW"/>
</dbReference>
<comment type="caution">
    <text evidence="7">The sequence shown here is derived from an EMBL/GenBank/DDBJ whole genome shotgun (WGS) entry which is preliminary data.</text>
</comment>
<name>B9Z0H3_9NEIS</name>
<dbReference type="SUPFAM" id="SSF46785">
    <property type="entry name" value="Winged helix' DNA-binding domain"/>
    <property type="match status" value="2"/>
</dbReference>
<dbReference type="GO" id="GO:0005737">
    <property type="term" value="C:cytoplasm"/>
    <property type="evidence" value="ECO:0007669"/>
    <property type="project" value="UniProtKB-SubCell"/>
</dbReference>
<organism evidence="7 8">
    <name type="scientific">Pseudogulbenkiania ferrooxidans 2002</name>
    <dbReference type="NCBI Taxonomy" id="279714"/>
    <lineage>
        <taxon>Bacteria</taxon>
        <taxon>Pseudomonadati</taxon>
        <taxon>Pseudomonadota</taxon>
        <taxon>Betaproteobacteria</taxon>
        <taxon>Neisseriales</taxon>
        <taxon>Chromobacteriaceae</taxon>
        <taxon>Pseudogulbenkiania</taxon>
    </lineage>
</organism>
<evidence type="ECO:0000256" key="4">
    <source>
        <dbReference type="ARBA" id="ARBA00022917"/>
    </source>
</evidence>
<dbReference type="InterPro" id="IPR057335">
    <property type="entry name" value="Beta-barrel_SelB"/>
</dbReference>
<dbReference type="GO" id="GO:0003723">
    <property type="term" value="F:RNA binding"/>
    <property type="evidence" value="ECO:0007669"/>
    <property type="project" value="InterPro"/>
</dbReference>
<dbReference type="SUPFAM" id="SSF52540">
    <property type="entry name" value="P-loop containing nucleoside triphosphate hydrolases"/>
    <property type="match status" value="1"/>
</dbReference>
<dbReference type="CDD" id="cd04171">
    <property type="entry name" value="SelB"/>
    <property type="match status" value="1"/>
</dbReference>
<dbReference type="PROSITE" id="PS00301">
    <property type="entry name" value="G_TR_1"/>
    <property type="match status" value="1"/>
</dbReference>
<dbReference type="InterPro" id="IPR009001">
    <property type="entry name" value="Transl_elong_EF1A/Init_IF2_C"/>
</dbReference>
<evidence type="ECO:0000313" key="7">
    <source>
        <dbReference type="EMBL" id="EEG09579.1"/>
    </source>
</evidence>
<dbReference type="Proteomes" id="UP000003165">
    <property type="component" value="Unassembled WGS sequence"/>
</dbReference>
<dbReference type="Gene3D" id="3.40.50.300">
    <property type="entry name" value="P-loop containing nucleotide triphosphate hydrolases"/>
    <property type="match status" value="1"/>
</dbReference>
<dbReference type="InterPro" id="IPR048649">
    <property type="entry name" value="WHD_1st_3rd_SelB"/>
</dbReference>
<dbReference type="InterPro" id="IPR027417">
    <property type="entry name" value="P-loop_NTPase"/>
</dbReference>
<dbReference type="InterPro" id="IPR031157">
    <property type="entry name" value="G_TR_CS"/>
</dbReference>
<dbReference type="CDD" id="cd15491">
    <property type="entry name" value="selB_III"/>
    <property type="match status" value="1"/>
</dbReference>
<dbReference type="InterPro" id="IPR036388">
    <property type="entry name" value="WH-like_DNA-bd_sf"/>
</dbReference>
<dbReference type="GO" id="GO:0003924">
    <property type="term" value="F:GTPase activity"/>
    <property type="evidence" value="ECO:0007669"/>
    <property type="project" value="InterPro"/>
</dbReference>
<evidence type="ECO:0000256" key="2">
    <source>
        <dbReference type="ARBA" id="ARBA00022490"/>
    </source>
</evidence>
<keyword evidence="4" id="KW-0648">Protein biosynthesis</keyword>
<dbReference type="PANTHER" id="PTHR43721">
    <property type="entry name" value="ELONGATION FACTOR TU-RELATED"/>
    <property type="match status" value="1"/>
</dbReference>
<dbReference type="RefSeq" id="WP_008952615.1">
    <property type="nucleotide sequence ID" value="NZ_ACIS01000002.1"/>
</dbReference>
<dbReference type="InterPro" id="IPR000795">
    <property type="entry name" value="T_Tr_GTP-bd_dom"/>
</dbReference>
<dbReference type="InterPro" id="IPR015190">
    <property type="entry name" value="Elong_fac_SelB-wing-hlx_typ-2"/>
</dbReference>
<keyword evidence="3" id="KW-0547">Nucleotide-binding</keyword>
<comment type="subcellular location">
    <subcellularLocation>
        <location evidence="1">Cytoplasm</location>
    </subcellularLocation>
</comment>
<keyword evidence="8" id="KW-1185">Reference proteome</keyword>
<dbReference type="AlphaFoldDB" id="B9Z0H3"/>
<dbReference type="NCBIfam" id="TIGR00475">
    <property type="entry name" value="selB"/>
    <property type="match status" value="1"/>
</dbReference>
<dbReference type="InterPro" id="IPR009000">
    <property type="entry name" value="Transl_B-barrel_sf"/>
</dbReference>
<dbReference type="PANTHER" id="PTHR43721:SF22">
    <property type="entry name" value="ELONGATION FACTOR TU, MITOCHONDRIAL"/>
    <property type="match status" value="1"/>
</dbReference>
<dbReference type="EMBL" id="ACIS01000002">
    <property type="protein sequence ID" value="EEG09579.1"/>
    <property type="molecule type" value="Genomic_DNA"/>
</dbReference>
<protein>
    <submittedName>
        <fullName evidence="7">Selenocysteine-specific translation elongation factor</fullName>
    </submittedName>
</protein>
<keyword evidence="5" id="KW-0342">GTP-binding</keyword>
<dbReference type="Pfam" id="PF00009">
    <property type="entry name" value="GTP_EFTU"/>
    <property type="match status" value="1"/>
</dbReference>
<dbReference type="InterPro" id="IPR050055">
    <property type="entry name" value="EF-Tu_GTPase"/>
</dbReference>
<dbReference type="PRINTS" id="PR00315">
    <property type="entry name" value="ELONGATNFCT"/>
</dbReference>
<dbReference type="Pfam" id="PF25461">
    <property type="entry name" value="Beta-barrel_SelB"/>
    <property type="match status" value="1"/>
</dbReference>
<dbReference type="Gene3D" id="1.10.10.10">
    <property type="entry name" value="Winged helix-like DNA-binding domain superfamily/Winged helix DNA-binding domain"/>
    <property type="match status" value="2"/>
</dbReference>
<dbReference type="CDD" id="cd03696">
    <property type="entry name" value="SelB_II"/>
    <property type="match status" value="1"/>
</dbReference>
<dbReference type="GO" id="GO:0001514">
    <property type="term" value="P:selenocysteine incorporation"/>
    <property type="evidence" value="ECO:0007669"/>
    <property type="project" value="InterPro"/>
</dbReference>
<dbReference type="SUPFAM" id="SSF50447">
    <property type="entry name" value="Translation proteins"/>
    <property type="match status" value="1"/>
</dbReference>
<dbReference type="InterPro" id="IPR036390">
    <property type="entry name" value="WH_DNA-bd_sf"/>
</dbReference>
<dbReference type="InterPro" id="IPR048931">
    <property type="entry name" value="WHD_2nd_SelB_bact"/>
</dbReference>
<dbReference type="Pfam" id="PF21458">
    <property type="entry name" value="WHD_1st_3rd_SelB"/>
    <property type="match status" value="1"/>
</dbReference>
<dbReference type="Gene3D" id="2.40.30.10">
    <property type="entry name" value="Translation factors"/>
    <property type="match status" value="1"/>
</dbReference>
<dbReference type="InterPro" id="IPR004535">
    <property type="entry name" value="Transl_elong_SelB"/>
</dbReference>
<evidence type="ECO:0000313" key="8">
    <source>
        <dbReference type="Proteomes" id="UP000003165"/>
    </source>
</evidence>
<keyword evidence="7" id="KW-0251">Elongation factor</keyword>
<evidence type="ECO:0000256" key="5">
    <source>
        <dbReference type="ARBA" id="ARBA00023134"/>
    </source>
</evidence>
<dbReference type="PROSITE" id="PS51722">
    <property type="entry name" value="G_TR_2"/>
    <property type="match status" value="1"/>
</dbReference>
<evidence type="ECO:0000256" key="1">
    <source>
        <dbReference type="ARBA" id="ARBA00004496"/>
    </source>
</evidence>
<reference evidence="7 8" key="1">
    <citation type="submission" date="2009-02" db="EMBL/GenBank/DDBJ databases">
        <title>Sequencing of the draft genome and assembly of Lutiella nitroferrum 2002.</title>
        <authorList>
            <consortium name="US DOE Joint Genome Institute (JGI-PGF)"/>
            <person name="Lucas S."/>
            <person name="Copeland A."/>
            <person name="Lapidus A."/>
            <person name="Glavina del Rio T."/>
            <person name="Tice H."/>
            <person name="Bruce D."/>
            <person name="Goodwin L."/>
            <person name="Pitluck S."/>
            <person name="Larimer F."/>
            <person name="Land M.L."/>
            <person name="Hauser L."/>
            <person name="Coates J.D."/>
        </authorList>
    </citation>
    <scope>NUCLEOTIDE SEQUENCE [LARGE SCALE GENOMIC DNA]</scope>
    <source>
        <strain evidence="7 8">2002</strain>
    </source>
</reference>
<keyword evidence="2" id="KW-0963">Cytoplasm</keyword>
<feature type="domain" description="Tr-type G" evidence="6">
    <location>
        <begin position="1"/>
        <end position="168"/>
    </location>
</feature>
<dbReference type="InterPro" id="IPR015191">
    <property type="entry name" value="SelB_WHD4"/>
</dbReference>
<dbReference type="Pfam" id="PF09106">
    <property type="entry name" value="WHD_2nd_SelB"/>
    <property type="match status" value="1"/>
</dbReference>
<dbReference type="eggNOG" id="COG3276">
    <property type="taxonomic scope" value="Bacteria"/>
</dbReference>
<accession>B9Z0H3</accession>
<sequence>MIIGTAGHVDHGKTSLIARLTGTDADRLPEEKRRGMTIDLGYAYLTLPDGRRLGFIDVPGHEHFLSNMLAGVGGIDHALLVIAADDGIMPQTLEHLAILHLLDIPAVSIVLTKCDLVAPERIEALAGDIAALLAPTRFAGSPVLAVSSKSGAGLDALASHLGQLAAPRSGARARRFRLAIDRRFSVRGAGLVVTGTALAGQVRVGDTLWLTGVGKPVRVRGIHAQNQAAEQGEAHQRLALNLSGDLALDDVARGDWLLAHAPPEPSSRVTVQLQADLALTRPLAHWQAVHLHHAASHITGRLALLEPQRLDAGQYGLAELVFDGALYLADNDRLIVRDASAQTTLASARVLEITPPARAKRTPARLAYLAELARVAADDRAVLGAASRWQPVSLPAFAWARQLEDDQVDELLEANPLKRVGGNEGWLYTPARWDGMQATLLATLAERHASHPEEIGVARSALRRIALPKEPATAADLAIGELIDSGRVLNTRGWLHLPEHRVSFNAEEEALWSRAAVLLQRDEGGWVRDVARELDEDESVVRALLKKAARQGLAVAVVSDRYYAQDRIRQIAATVRRLVGEHGFVEASGMRDALGLGRKLAIQILEFFDRSGFTRRLGNRHWLRDATLFEE</sequence>
<dbReference type="SUPFAM" id="SSF50465">
    <property type="entry name" value="EF-Tu/eEF-1alpha/eIF2-gamma C-terminal domain"/>
    <property type="match status" value="1"/>
</dbReference>
<dbReference type="Pfam" id="PF21214">
    <property type="entry name" value="WHD_2nd_SelB_bact"/>
    <property type="match status" value="1"/>
</dbReference>
<dbReference type="Pfam" id="PF09107">
    <property type="entry name" value="WHD_3rd_SelB"/>
    <property type="match status" value="1"/>
</dbReference>
<evidence type="ECO:0000259" key="6">
    <source>
        <dbReference type="PROSITE" id="PS51722"/>
    </source>
</evidence>
<gene>
    <name evidence="7" type="ORF">FuraDRAFT_0595</name>
</gene>
<proteinExistence type="predicted"/>
<evidence type="ECO:0000256" key="3">
    <source>
        <dbReference type="ARBA" id="ARBA00022741"/>
    </source>
</evidence>
<dbReference type="GO" id="GO:0003746">
    <property type="term" value="F:translation elongation factor activity"/>
    <property type="evidence" value="ECO:0007669"/>
    <property type="project" value="UniProtKB-KW"/>
</dbReference>